<dbReference type="OrthoDB" id="9772423at2"/>
<dbReference type="HOGENOM" id="CLU_057851_0_1_9"/>
<evidence type="ECO:0000256" key="6">
    <source>
        <dbReference type="ARBA" id="ARBA00049043"/>
    </source>
</evidence>
<dbReference type="GO" id="GO:0019281">
    <property type="term" value="P:L-methionine biosynthetic process from homoserine via O-succinyl-L-homoserine and cystathionine"/>
    <property type="evidence" value="ECO:0007669"/>
    <property type="project" value="InterPro"/>
</dbReference>
<dbReference type="GO" id="GO:0005737">
    <property type="term" value="C:cytoplasm"/>
    <property type="evidence" value="ECO:0007669"/>
    <property type="project" value="UniProtKB-SubCell"/>
</dbReference>
<comment type="subcellular location">
    <subcellularLocation>
        <location evidence="7">Cytoplasm</location>
    </subcellularLocation>
</comment>
<evidence type="ECO:0000313" key="10">
    <source>
        <dbReference type="Proteomes" id="UP000032250"/>
    </source>
</evidence>
<protein>
    <recommendedName>
        <fullName evidence="7">Homoserine O-acetyltransferase</fullName>
        <shortName evidence="7">HAT</shortName>
        <ecNumber evidence="7">2.3.1.31</ecNumber>
    </recommendedName>
    <alternativeName>
        <fullName evidence="7">Homoserine transacetylase</fullName>
        <shortName evidence="7">HTA</shortName>
    </alternativeName>
</protein>
<keyword evidence="2 7" id="KW-0028">Amino-acid biosynthesis</keyword>
<reference evidence="9 10" key="1">
    <citation type="submission" date="2014-06" db="EMBL/GenBank/DDBJ databases">
        <title>Genome characterization of distinct group I Clostridium botulinum lineages.</title>
        <authorList>
            <person name="Giordani F."/>
            <person name="Anselmo A."/>
            <person name="Fillo S."/>
            <person name="Palozzi A.M."/>
            <person name="Fortunato A."/>
            <person name="Gentile B."/>
            <person name="Ciammaruconi A."/>
            <person name="Anniballi F."/>
            <person name="De Medici D."/>
            <person name="Lista F."/>
        </authorList>
    </citation>
    <scope>NUCLEOTIDE SEQUENCE [LARGE SCALE GENOMIC DNA]</scope>
    <source>
        <strain evidence="9 10">B2 450</strain>
    </source>
</reference>
<evidence type="ECO:0000256" key="8">
    <source>
        <dbReference type="PIRSR" id="PIRSR000450-1"/>
    </source>
</evidence>
<evidence type="ECO:0000256" key="7">
    <source>
        <dbReference type="HAMAP-Rule" id="MF_00295"/>
    </source>
</evidence>
<dbReference type="UniPathway" id="UPA00051">
    <property type="reaction ID" value="UER00074"/>
</dbReference>
<dbReference type="GO" id="GO:0004414">
    <property type="term" value="F:homoserine O-acetyltransferase activity"/>
    <property type="evidence" value="ECO:0007669"/>
    <property type="project" value="UniProtKB-EC"/>
</dbReference>
<proteinExistence type="inferred from homology"/>
<evidence type="ECO:0000256" key="2">
    <source>
        <dbReference type="ARBA" id="ARBA00022605"/>
    </source>
</evidence>
<feature type="active site" description="Proton acceptor" evidence="7">
    <location>
        <position position="234"/>
    </location>
</feature>
<evidence type="ECO:0000256" key="1">
    <source>
        <dbReference type="ARBA" id="ARBA00022490"/>
    </source>
</evidence>
<gene>
    <name evidence="7" type="primary">metAA</name>
    <name evidence="9" type="ORF">N495_09450</name>
</gene>
<dbReference type="EMBL" id="JXSU01000007">
    <property type="protein sequence ID" value="KIS23808.1"/>
    <property type="molecule type" value="Genomic_DNA"/>
</dbReference>
<dbReference type="AlphaFoldDB" id="A0A0D0ZZ15"/>
<dbReference type="SUPFAM" id="SSF52317">
    <property type="entry name" value="Class I glutamine amidotransferase-like"/>
    <property type="match status" value="1"/>
</dbReference>
<keyword evidence="5 7" id="KW-0012">Acyltransferase</keyword>
<dbReference type="PIRSF" id="PIRSF000450">
    <property type="entry name" value="H_ser_succinyltr"/>
    <property type="match status" value="1"/>
</dbReference>
<comment type="caution">
    <text evidence="7">Lacks conserved residue(s) required for the propagation of feature annotation.</text>
</comment>
<evidence type="ECO:0000313" key="9">
    <source>
        <dbReference type="EMBL" id="KIS23808.1"/>
    </source>
</evidence>
<feature type="binding site" evidence="7">
    <location>
        <position position="248"/>
    </location>
    <ligand>
        <name>substrate</name>
    </ligand>
</feature>
<comment type="similarity">
    <text evidence="7">Belongs to the MetA family.</text>
</comment>
<dbReference type="InterPro" id="IPR029062">
    <property type="entry name" value="Class_I_gatase-like"/>
</dbReference>
<feature type="active site" evidence="7">
    <location>
        <position position="236"/>
    </location>
</feature>
<dbReference type="GO" id="GO:0008899">
    <property type="term" value="F:homoserine O-succinyltransferase activity"/>
    <property type="evidence" value="ECO:0007669"/>
    <property type="project" value="UniProtKB-UniRule"/>
</dbReference>
<dbReference type="HAMAP" id="MF_00295">
    <property type="entry name" value="MetA_acyltransf"/>
    <property type="match status" value="1"/>
</dbReference>
<evidence type="ECO:0000256" key="5">
    <source>
        <dbReference type="ARBA" id="ARBA00023315"/>
    </source>
</evidence>
<keyword evidence="4 7" id="KW-0486">Methionine biosynthesis</keyword>
<feature type="active site" description="Acyl-thioester intermediate" evidence="7 8">
    <location>
        <position position="141"/>
    </location>
</feature>
<dbReference type="CDD" id="cd03131">
    <property type="entry name" value="GATase1_HTS"/>
    <property type="match status" value="1"/>
</dbReference>
<comment type="pathway">
    <text evidence="7">Amino-acid biosynthesis; L-methionine biosynthesis via de novo pathway; O-acetyl-L-homoserine from L-homoserine: step 1/1.</text>
</comment>
<comment type="function">
    <text evidence="7">Transfers an acetyl group from acetyl-CoA to L-homoserine, forming acetyl-L-homoserine.</text>
</comment>
<accession>A0A0D0ZZ15</accession>
<dbReference type="PANTHER" id="PTHR20919">
    <property type="entry name" value="HOMOSERINE O-SUCCINYLTRANSFERASE"/>
    <property type="match status" value="1"/>
</dbReference>
<feature type="binding site" evidence="7">
    <location>
        <position position="162"/>
    </location>
    <ligand>
        <name>substrate</name>
    </ligand>
</feature>
<comment type="catalytic activity">
    <reaction evidence="6 7">
        <text>L-homoserine + acetyl-CoA = O-acetyl-L-homoserine + CoA</text>
        <dbReference type="Rhea" id="RHEA:13701"/>
        <dbReference type="ChEBI" id="CHEBI:57287"/>
        <dbReference type="ChEBI" id="CHEBI:57288"/>
        <dbReference type="ChEBI" id="CHEBI:57476"/>
        <dbReference type="ChEBI" id="CHEBI:57716"/>
        <dbReference type="EC" id="2.3.1.31"/>
    </reaction>
</comment>
<keyword evidence="3 7" id="KW-0808">Transferase</keyword>
<dbReference type="NCBIfam" id="TIGR01001">
    <property type="entry name" value="metA"/>
    <property type="match status" value="1"/>
</dbReference>
<feature type="binding site" evidence="7">
    <location>
        <position position="191"/>
    </location>
    <ligand>
        <name>substrate</name>
    </ligand>
</feature>
<evidence type="ECO:0000256" key="3">
    <source>
        <dbReference type="ARBA" id="ARBA00022679"/>
    </source>
</evidence>
<dbReference type="EC" id="2.3.1.31" evidence="7"/>
<feature type="site" description="Important for acyl-CoA specificity" evidence="7">
    <location>
        <position position="110"/>
    </location>
</feature>
<dbReference type="RefSeq" id="WP_043031929.1">
    <property type="nucleotide sequence ID" value="NZ_JXSU01000007.1"/>
</dbReference>
<evidence type="ECO:0000256" key="4">
    <source>
        <dbReference type="ARBA" id="ARBA00023167"/>
    </source>
</evidence>
<dbReference type="PANTHER" id="PTHR20919:SF0">
    <property type="entry name" value="HOMOSERINE O-SUCCINYLTRANSFERASE"/>
    <property type="match status" value="1"/>
</dbReference>
<dbReference type="Pfam" id="PF04204">
    <property type="entry name" value="HTS"/>
    <property type="match status" value="1"/>
</dbReference>
<keyword evidence="1 7" id="KW-0963">Cytoplasm</keyword>
<feature type="site" description="Important for substrate specificity" evidence="7">
    <location>
        <position position="191"/>
    </location>
</feature>
<dbReference type="InterPro" id="IPR033752">
    <property type="entry name" value="MetA_family"/>
</dbReference>
<name>A0A0D0ZZ15_CLOBO</name>
<organism evidence="9 10">
    <name type="scientific">Clostridium botulinum B2 450</name>
    <dbReference type="NCBI Taxonomy" id="1379739"/>
    <lineage>
        <taxon>Bacteria</taxon>
        <taxon>Bacillati</taxon>
        <taxon>Bacillota</taxon>
        <taxon>Clostridia</taxon>
        <taxon>Eubacteriales</taxon>
        <taxon>Clostridiaceae</taxon>
        <taxon>Clostridium</taxon>
    </lineage>
</organism>
<sequence>MALIIDKNLPAYKILKSENINIMDKLNYSKNTNKLKLIILNLMPKKIDTEIQLLRLLGKSSVDLEITFLKTESYKSKNTNNEHLDKFYKTFNEIKNQNFHGMIITGAPVELMDFEKVDYWEELKNIMDYCNKKVKSTIFICWAAQAALYYYYGINKYLLNKKLFGVFSHKIIKKDSLITKGFDDEFYVPHSRYTYTKKEDIKKCKEIEIISESEEAGLYLIQSNNFKKIFISGHCEYDRDTLYEEYIRDREKNKPIDIPKNYFEEDNLNKKPIMKWRCHGETLFLNWTQLIEKLSSDS</sequence>
<dbReference type="Proteomes" id="UP000032250">
    <property type="component" value="Unassembled WGS sequence"/>
</dbReference>
<comment type="caution">
    <text evidence="9">The sequence shown here is derived from an EMBL/GenBank/DDBJ whole genome shotgun (WGS) entry which is preliminary data.</text>
</comment>
<dbReference type="InterPro" id="IPR005697">
    <property type="entry name" value="HST_MetA"/>
</dbReference>
<dbReference type="PATRIC" id="fig|1379739.3.peg.2250"/>
<dbReference type="Gene3D" id="3.40.50.880">
    <property type="match status" value="1"/>
</dbReference>